<feature type="compositionally biased region" description="Polar residues" evidence="1">
    <location>
        <begin position="1"/>
        <end position="16"/>
    </location>
</feature>
<accession>A0A1H8I1B1</accession>
<dbReference type="Proteomes" id="UP000181951">
    <property type="component" value="Unassembled WGS sequence"/>
</dbReference>
<sequence>MSDISGSQKPRSSADSELSPPCDLVTVPSRQGLEAVDILRLSTGLGPVLHDSTGTSLGFLVPHGTADCWDMPGSSCTSTDGRGVVLDGLPPVRDTGWLVPPPAGTTVTDPVVLRAALGEAARTIELADGLYPAGPEDAQPA</sequence>
<reference evidence="2 3" key="1">
    <citation type="submission" date="2016-10" db="EMBL/GenBank/DDBJ databases">
        <authorList>
            <person name="de Groot N.N."/>
        </authorList>
    </citation>
    <scope>NUCLEOTIDE SEQUENCE [LARGE SCALE GENOMIC DNA]</scope>
    <source>
        <strain evidence="2 3">CGMCC 4.2026</strain>
    </source>
</reference>
<evidence type="ECO:0000313" key="3">
    <source>
        <dbReference type="Proteomes" id="UP000181951"/>
    </source>
</evidence>
<evidence type="ECO:0000313" key="2">
    <source>
        <dbReference type="EMBL" id="SEN61925.1"/>
    </source>
</evidence>
<gene>
    <name evidence="2" type="ORF">SAMN05216267_1007146</name>
</gene>
<feature type="region of interest" description="Disordered" evidence="1">
    <location>
        <begin position="1"/>
        <end position="23"/>
    </location>
</feature>
<evidence type="ECO:0000256" key="1">
    <source>
        <dbReference type="SAM" id="MobiDB-lite"/>
    </source>
</evidence>
<organism evidence="2 3">
    <name type="scientific">Actinacidiphila rubida</name>
    <dbReference type="NCBI Taxonomy" id="310780"/>
    <lineage>
        <taxon>Bacteria</taxon>
        <taxon>Bacillati</taxon>
        <taxon>Actinomycetota</taxon>
        <taxon>Actinomycetes</taxon>
        <taxon>Kitasatosporales</taxon>
        <taxon>Streptomycetaceae</taxon>
        <taxon>Actinacidiphila</taxon>
    </lineage>
</organism>
<keyword evidence="3" id="KW-1185">Reference proteome</keyword>
<proteinExistence type="predicted"/>
<dbReference type="AlphaFoldDB" id="A0A1H8I1B1"/>
<dbReference type="STRING" id="310780.SAMN05216267_1007146"/>
<protein>
    <submittedName>
        <fullName evidence="2">Uncharacterized protein</fullName>
    </submittedName>
</protein>
<dbReference type="EMBL" id="FODD01000007">
    <property type="protein sequence ID" value="SEN61925.1"/>
    <property type="molecule type" value="Genomic_DNA"/>
</dbReference>
<name>A0A1H8I1B1_9ACTN</name>